<dbReference type="Pfam" id="PF12728">
    <property type="entry name" value="HTH_17"/>
    <property type="match status" value="1"/>
</dbReference>
<proteinExistence type="predicted"/>
<organism evidence="2 3">
    <name type="scientific">Paenibacillus rhizoplanae</name>
    <dbReference type="NCBI Taxonomy" id="1917181"/>
    <lineage>
        <taxon>Bacteria</taxon>
        <taxon>Bacillati</taxon>
        <taxon>Bacillota</taxon>
        <taxon>Bacilli</taxon>
        <taxon>Bacillales</taxon>
        <taxon>Paenibacillaceae</taxon>
        <taxon>Paenibacillus</taxon>
    </lineage>
</organism>
<protein>
    <submittedName>
        <fullName evidence="2">Helix-turn-helix domain-containing protein</fullName>
    </submittedName>
</protein>
<dbReference type="SUPFAM" id="SSF46955">
    <property type="entry name" value="Putative DNA-binding domain"/>
    <property type="match status" value="1"/>
</dbReference>
<reference evidence="3" key="1">
    <citation type="journal article" date="2019" name="Int. J. Syst. Evol. Microbiol.">
        <title>The Global Catalogue of Microorganisms (GCM) 10K type strain sequencing project: providing services to taxonomists for standard genome sequencing and annotation.</title>
        <authorList>
            <consortium name="The Broad Institute Genomics Platform"/>
            <consortium name="The Broad Institute Genome Sequencing Center for Infectious Disease"/>
            <person name="Wu L."/>
            <person name="Ma J."/>
        </authorList>
    </citation>
    <scope>NUCLEOTIDE SEQUENCE [LARGE SCALE GENOMIC DNA]</scope>
    <source>
        <strain evidence="3">CCM 8725</strain>
    </source>
</reference>
<dbReference type="RefSeq" id="WP_209993429.1">
    <property type="nucleotide sequence ID" value="NZ_JBHSVQ010000001.1"/>
</dbReference>
<dbReference type="InterPro" id="IPR009061">
    <property type="entry name" value="DNA-bd_dom_put_sf"/>
</dbReference>
<dbReference type="InterPro" id="IPR010093">
    <property type="entry name" value="SinI_DNA-bd"/>
</dbReference>
<feature type="domain" description="Helix-turn-helix" evidence="1">
    <location>
        <begin position="72"/>
        <end position="117"/>
    </location>
</feature>
<dbReference type="Proteomes" id="UP001597448">
    <property type="component" value="Unassembled WGS sequence"/>
</dbReference>
<dbReference type="InterPro" id="IPR041657">
    <property type="entry name" value="HTH_17"/>
</dbReference>
<dbReference type="Gene3D" id="1.10.1660.10">
    <property type="match status" value="1"/>
</dbReference>
<evidence type="ECO:0000313" key="2">
    <source>
        <dbReference type="EMBL" id="MFD2413270.1"/>
    </source>
</evidence>
<dbReference type="NCBIfam" id="TIGR01764">
    <property type="entry name" value="excise"/>
    <property type="match status" value="1"/>
</dbReference>
<comment type="caution">
    <text evidence="2">The sequence shown here is derived from an EMBL/GenBank/DDBJ whole genome shotgun (WGS) entry which is preliminary data.</text>
</comment>
<dbReference type="EMBL" id="JBHUKY010000062">
    <property type="protein sequence ID" value="MFD2413270.1"/>
    <property type="molecule type" value="Genomic_DNA"/>
</dbReference>
<name>A0ABW5FFH1_9BACL</name>
<evidence type="ECO:0000313" key="3">
    <source>
        <dbReference type="Proteomes" id="UP001597448"/>
    </source>
</evidence>
<accession>A0ABW5FFH1</accession>
<keyword evidence="3" id="KW-1185">Reference proteome</keyword>
<sequence>MSTVKENLLQFLEKVESGNVTAQDIYNAQTLLESSVIISSKGVLRKGRQGSHKNRRIKFTPSLSKAFQSNDFYTVQEVAERFNVSDKAVYKWIKQNKIEWERTSQHSRDIRIPKKQFKNPPAEAEVTALEKFIFNNAAEMELVNRKDLYRDED</sequence>
<evidence type="ECO:0000259" key="1">
    <source>
        <dbReference type="Pfam" id="PF12728"/>
    </source>
</evidence>
<gene>
    <name evidence="2" type="ORF">ACFSX3_25625</name>
</gene>